<organism evidence="1 2">
    <name type="scientific">Dreissena polymorpha</name>
    <name type="common">Zebra mussel</name>
    <name type="synonym">Mytilus polymorpha</name>
    <dbReference type="NCBI Taxonomy" id="45954"/>
    <lineage>
        <taxon>Eukaryota</taxon>
        <taxon>Metazoa</taxon>
        <taxon>Spiralia</taxon>
        <taxon>Lophotrochozoa</taxon>
        <taxon>Mollusca</taxon>
        <taxon>Bivalvia</taxon>
        <taxon>Autobranchia</taxon>
        <taxon>Heteroconchia</taxon>
        <taxon>Euheterodonta</taxon>
        <taxon>Imparidentia</taxon>
        <taxon>Neoheterodontei</taxon>
        <taxon>Myida</taxon>
        <taxon>Dreissenoidea</taxon>
        <taxon>Dreissenidae</taxon>
        <taxon>Dreissena</taxon>
    </lineage>
</organism>
<gene>
    <name evidence="1" type="ORF">DPMN_187968</name>
</gene>
<name>A0A9D4DQS6_DREPO</name>
<evidence type="ECO:0000313" key="2">
    <source>
        <dbReference type="Proteomes" id="UP000828390"/>
    </source>
</evidence>
<protein>
    <submittedName>
        <fullName evidence="1">Uncharacterized protein</fullName>
    </submittedName>
</protein>
<evidence type="ECO:0000313" key="1">
    <source>
        <dbReference type="EMBL" id="KAH3753333.1"/>
    </source>
</evidence>
<sequence>MVPVSSMSDCDNCPSTINQSDCYNDNSTKHFRLLQWYKYEAFQTVTMVPVPSSSDCDNYTSK</sequence>
<comment type="caution">
    <text evidence="1">The sequence shown here is derived from an EMBL/GenBank/DDBJ whole genome shotgun (WGS) entry which is preliminary data.</text>
</comment>
<dbReference type="AlphaFoldDB" id="A0A9D4DQS6"/>
<dbReference type="EMBL" id="JAIWYP010000010">
    <property type="protein sequence ID" value="KAH3753333.1"/>
    <property type="molecule type" value="Genomic_DNA"/>
</dbReference>
<accession>A0A9D4DQS6</accession>
<reference evidence="1" key="2">
    <citation type="submission" date="2020-11" db="EMBL/GenBank/DDBJ databases">
        <authorList>
            <person name="McCartney M.A."/>
            <person name="Auch B."/>
            <person name="Kono T."/>
            <person name="Mallez S."/>
            <person name="Becker A."/>
            <person name="Gohl D.M."/>
            <person name="Silverstein K.A.T."/>
            <person name="Koren S."/>
            <person name="Bechman K.B."/>
            <person name="Herman A."/>
            <person name="Abrahante J.E."/>
            <person name="Garbe J."/>
        </authorList>
    </citation>
    <scope>NUCLEOTIDE SEQUENCE</scope>
    <source>
        <strain evidence="1">Duluth1</strain>
        <tissue evidence="1">Whole animal</tissue>
    </source>
</reference>
<dbReference type="Proteomes" id="UP000828390">
    <property type="component" value="Unassembled WGS sequence"/>
</dbReference>
<reference evidence="1" key="1">
    <citation type="journal article" date="2019" name="bioRxiv">
        <title>The Genome of the Zebra Mussel, Dreissena polymorpha: A Resource for Invasive Species Research.</title>
        <authorList>
            <person name="McCartney M.A."/>
            <person name="Auch B."/>
            <person name="Kono T."/>
            <person name="Mallez S."/>
            <person name="Zhang Y."/>
            <person name="Obille A."/>
            <person name="Becker A."/>
            <person name="Abrahante J.E."/>
            <person name="Garbe J."/>
            <person name="Badalamenti J.P."/>
            <person name="Herman A."/>
            <person name="Mangelson H."/>
            <person name="Liachko I."/>
            <person name="Sullivan S."/>
            <person name="Sone E.D."/>
            <person name="Koren S."/>
            <person name="Silverstein K.A.T."/>
            <person name="Beckman K.B."/>
            <person name="Gohl D.M."/>
        </authorList>
    </citation>
    <scope>NUCLEOTIDE SEQUENCE</scope>
    <source>
        <strain evidence="1">Duluth1</strain>
        <tissue evidence="1">Whole animal</tissue>
    </source>
</reference>
<proteinExistence type="predicted"/>
<keyword evidence="2" id="KW-1185">Reference proteome</keyword>